<evidence type="ECO:0000256" key="2">
    <source>
        <dbReference type="ARBA" id="ARBA00022448"/>
    </source>
</evidence>
<keyword evidence="2" id="KW-0813">Transport</keyword>
<gene>
    <name evidence="4" type="ORF">U14_05952</name>
</gene>
<evidence type="ECO:0000313" key="4">
    <source>
        <dbReference type="EMBL" id="GAK54665.1"/>
    </source>
</evidence>
<dbReference type="InterPro" id="IPR044911">
    <property type="entry name" value="V-type_ATPase_csu/dsu_dom_3"/>
</dbReference>
<sequence>MFTAVFKYAYPHAKVRAMKGLLISEVKYRDMLNADTFEQVIHILQTTSYAESFRGIAPTDLSLQAFSDILYRSLFLDYHKTIRSVDKIARDFLILCYHKYELFNLKMILRGIISHVPADKIATLLLPTDRYTLFSKDALLQCQDVHAVITHLQGTFFQYPLNLALRRFDEEQEFFPLEMALDLYYYNSLWDKLGNLPDADQIIVKEIVGVLLDILNITWIIRFKEHYHFSPEEILNYTIQHGNSLRLKERRSFSEASETASILDLLKATPYGKALTDDVQLNTLHVALSRYFIGRLQKFFSGDPFQMGIIIGYLLLKEFEISDMLTIAEAKRYGFSIEQSRHYVIHTQQG</sequence>
<dbReference type="Gene3D" id="1.20.1690.10">
    <property type="entry name" value="V-type ATP synthase subunit C domain"/>
    <property type="match status" value="2"/>
</dbReference>
<comment type="similarity">
    <text evidence="1">Belongs to the V-ATPase V0D/AC39 subunit family.</text>
</comment>
<dbReference type="Proteomes" id="UP000030700">
    <property type="component" value="Unassembled WGS sequence"/>
</dbReference>
<dbReference type="AlphaFoldDB" id="A0A081BTD4"/>
<dbReference type="SUPFAM" id="SSF103486">
    <property type="entry name" value="V-type ATP synthase subunit C"/>
    <property type="match status" value="1"/>
</dbReference>
<organism evidence="4">
    <name type="scientific">Candidatus Moduliflexus flocculans</name>
    <dbReference type="NCBI Taxonomy" id="1499966"/>
    <lineage>
        <taxon>Bacteria</taxon>
        <taxon>Candidatus Moduliflexota</taxon>
        <taxon>Candidatus Moduliflexia</taxon>
        <taxon>Candidatus Moduliflexales</taxon>
        <taxon>Candidatus Moduliflexaceae</taxon>
    </lineage>
</organism>
<evidence type="ECO:0000313" key="5">
    <source>
        <dbReference type="Proteomes" id="UP000030700"/>
    </source>
</evidence>
<dbReference type="InterPro" id="IPR035067">
    <property type="entry name" value="V-type_ATPase_csu/dsu"/>
</dbReference>
<dbReference type="InterPro" id="IPR002843">
    <property type="entry name" value="ATPase_V0-cplx_csu/dsu"/>
</dbReference>
<evidence type="ECO:0000256" key="3">
    <source>
        <dbReference type="ARBA" id="ARBA00023065"/>
    </source>
</evidence>
<dbReference type="STRING" id="1499966.U14_05952"/>
<keyword evidence="3" id="KW-0406">Ion transport</keyword>
<dbReference type="InterPro" id="IPR050873">
    <property type="entry name" value="V-ATPase_V0D/AC39_subunit"/>
</dbReference>
<accession>A0A081BTD4</accession>
<dbReference type="Gene3D" id="1.10.132.50">
    <property type="entry name" value="ATP synthase (C/AC39) subunit, domain 3"/>
    <property type="match status" value="1"/>
</dbReference>
<dbReference type="HOGENOM" id="CLU_064887_1_0_0"/>
<reference evidence="4" key="1">
    <citation type="journal article" date="2015" name="PeerJ">
        <title>First genomic representation of candidate bacterial phylum KSB3 points to enhanced environmental sensing as a trigger of wastewater bulking.</title>
        <authorList>
            <person name="Sekiguchi Y."/>
            <person name="Ohashi A."/>
            <person name="Parks D.H."/>
            <person name="Yamauchi T."/>
            <person name="Tyson G.W."/>
            <person name="Hugenholtz P."/>
        </authorList>
    </citation>
    <scope>NUCLEOTIDE SEQUENCE [LARGE SCALE GENOMIC DNA]</scope>
</reference>
<dbReference type="PANTHER" id="PTHR38682">
    <property type="entry name" value="V-TYPE ATP SYNTHASE SUBUNIT C"/>
    <property type="match status" value="1"/>
</dbReference>
<name>A0A081BTD4_9BACT</name>
<dbReference type="Pfam" id="PF01992">
    <property type="entry name" value="vATP-synt_AC39"/>
    <property type="match status" value="1"/>
</dbReference>
<keyword evidence="5" id="KW-1185">Reference proteome</keyword>
<protein>
    <submittedName>
        <fullName evidence="4">H(+)-transporting two-sector ATPase</fullName>
    </submittedName>
</protein>
<dbReference type="InterPro" id="IPR036079">
    <property type="entry name" value="ATPase_csu/dsu_sf"/>
</dbReference>
<dbReference type="EMBL" id="DF820462">
    <property type="protein sequence ID" value="GAK54665.1"/>
    <property type="molecule type" value="Genomic_DNA"/>
</dbReference>
<dbReference type="PANTHER" id="PTHR38682:SF1">
    <property type="entry name" value="V-TYPE ATP SYNTHASE SUBUNIT C"/>
    <property type="match status" value="1"/>
</dbReference>
<proteinExistence type="inferred from homology"/>
<evidence type="ECO:0000256" key="1">
    <source>
        <dbReference type="ARBA" id="ARBA00006709"/>
    </source>
</evidence>
<dbReference type="GO" id="GO:0046961">
    <property type="term" value="F:proton-transporting ATPase activity, rotational mechanism"/>
    <property type="evidence" value="ECO:0007669"/>
    <property type="project" value="InterPro"/>
</dbReference>